<evidence type="ECO:0000256" key="1">
    <source>
        <dbReference type="ARBA" id="ARBA00004141"/>
    </source>
</evidence>
<feature type="transmembrane region" description="Helical" evidence="9">
    <location>
        <begin position="185"/>
        <end position="207"/>
    </location>
</feature>
<keyword evidence="5" id="KW-0547">Nucleotide-binding</keyword>
<feature type="transmembrane region" description="Helical" evidence="9">
    <location>
        <begin position="366"/>
        <end position="388"/>
    </location>
</feature>
<evidence type="ECO:0000256" key="6">
    <source>
        <dbReference type="ARBA" id="ARBA00022840"/>
    </source>
</evidence>
<feature type="transmembrane region" description="Helical" evidence="9">
    <location>
        <begin position="145"/>
        <end position="165"/>
    </location>
</feature>
<evidence type="ECO:0000256" key="9">
    <source>
        <dbReference type="SAM" id="Phobius"/>
    </source>
</evidence>
<feature type="transmembrane region" description="Helical" evidence="9">
    <location>
        <begin position="24"/>
        <end position="44"/>
    </location>
</feature>
<accession>A0A077WIY3</accession>
<feature type="transmembrane region" description="Helical" evidence="9">
    <location>
        <begin position="810"/>
        <end position="835"/>
    </location>
</feature>
<sequence length="1332" mass="150664">MVDAGYHLYAAFQQELWMMAPVLVRWWIIYGGVCTILFILTGTVPQPIHPKNLVPETGTVTIKEGSILRNDRRLSPEATASIFSWALFQWINPLVILGYSRPLETHDLYALTFQHLARFAHMDFLLPACHRKILYRLYHANRRTIWTQFACSTLAVIFAYAQPYYQQRFLEYFEQRHEMNIETAYGYALAMFAAAMIRLLFMGIQLWAGRRWNVRTLCMLDAEIYAKTLRRKESHHTSTGKITNLMSVDADRIADIPASIFMFYNAPLELAIAIFYLYNLLGVASVIGLGMFLILSPVSWFLIRQLRTAYDNLSSAEDRRNQLLNELFQGIRMIKYAAWESTWQSKIMGARDIELGHLKHTFVMDVAMSIGYLMAPVLVSACAFIWYVKVDNNELSASVVFVSITLFDMLRNPIMLIPDAISVFTEAHVSLERISKYLDHPEVDNDDQQQQTCTQLGFQSSSVFAWPRDVNNNTKKEHTNNNESKPLVDNDHTSYGAIATLSPFQLRIPHGFAFPKNKLSLVIGPTGSGKSSLLYAVLGEMDTLSGGSYRPNMLSYVAQHPFLQQTSIRDNILFGMPYHKARYHQVLHQCALVKDLAILPDGDMTEIVYSMAQTVLLDDCLSAVDTHTAQHIVRSCLLGDLLKDRTVVMVTHHVHLCLPAAKFLVKMDPDGRVAAFGDRDTLLKAGALADVIGSSKNHVHDDATIAVKTMSQQQDNVDAVAQDKQGGKFISEERAAQGYVKLKVHATYLKACGGWPFWILICLFFVGSRVLVFVETWWLRTWAAAYSMDDNTLIHNFLSTWTSNDPPVDYYIMVYVFLCLAFVACDTVRNVLLYYGSLRGARRLFHQLLDRVIHAPMRFFDTTPIGRLLNRFGADMIVIDMQMARTASMMAECITGMVASSIIISAITPQFILVALITAVVYAIVGILYLHSSRELKRLNSISRSPIYSHFTETLNGAVTIRAFAQQRRFLVNMYNKLDEFTSPFYTLWMVNRWLLVRMDTAGACMTLGAAILLLKNQDTIDAGMAGISLIYARSFLNHVYWMIRQYTQVEMNLNAVERVQEYLELEQEPQGQSLPPKQWPNKAILTIQHLDVRYAPHLDPVLCNVSLAIHDKEKIGVVGRTGSGKTTLGLALFRFLEASTGSIVLDGINIANVDIYTLRSRLTMIPQDATLFSGTVRSNLDPCNEHSDSILWHALSRVHMTSTIKSLDESVTDGGANWSQGQRQLLCMARALLKKSRLIVMDEATASIDFEMDAKIQQTIHSEFADSTLICIAHRLHTIIDYDRVLVLDQGRVVEFDTPRQLLLSQPNSLFRAMCEQSGDLDTLVKRVNIV</sequence>
<dbReference type="PROSITE" id="PS50893">
    <property type="entry name" value="ABC_TRANSPORTER_2"/>
    <property type="match status" value="2"/>
</dbReference>
<keyword evidence="4" id="KW-0677">Repeat</keyword>
<name>A0A077WIY3_9FUNG</name>
<comment type="subcellular location">
    <subcellularLocation>
        <location evidence="1">Membrane</location>
        <topology evidence="1">Multi-pass membrane protein</topology>
    </subcellularLocation>
</comment>
<gene>
    <name evidence="12" type="ORF">LRAMOSA09627</name>
</gene>
<organism evidence="12">
    <name type="scientific">Lichtheimia ramosa</name>
    <dbReference type="NCBI Taxonomy" id="688394"/>
    <lineage>
        <taxon>Eukaryota</taxon>
        <taxon>Fungi</taxon>
        <taxon>Fungi incertae sedis</taxon>
        <taxon>Mucoromycota</taxon>
        <taxon>Mucoromycotina</taxon>
        <taxon>Mucoromycetes</taxon>
        <taxon>Mucorales</taxon>
        <taxon>Lichtheimiaceae</taxon>
        <taxon>Lichtheimia</taxon>
    </lineage>
</organism>
<keyword evidence="3 9" id="KW-0812">Transmembrane</keyword>
<dbReference type="CDD" id="cd18596">
    <property type="entry name" value="ABC_6TM_VMR1_D1_like"/>
    <property type="match status" value="1"/>
</dbReference>
<feature type="domain" description="ABC transmembrane type-1" evidence="11">
    <location>
        <begin position="149"/>
        <end position="426"/>
    </location>
</feature>
<evidence type="ECO:0000256" key="4">
    <source>
        <dbReference type="ARBA" id="ARBA00022737"/>
    </source>
</evidence>
<reference evidence="12" key="1">
    <citation type="journal article" date="2014" name="Genome Announc.">
        <title>De novo whole-genome sequence and genome annotation of Lichtheimia ramosa.</title>
        <authorList>
            <person name="Linde J."/>
            <person name="Schwartze V."/>
            <person name="Binder U."/>
            <person name="Lass-Florl C."/>
            <person name="Voigt K."/>
            <person name="Horn F."/>
        </authorList>
    </citation>
    <scope>NUCLEOTIDE SEQUENCE</scope>
    <source>
        <strain evidence="12">JMRC FSU:6197</strain>
    </source>
</reference>
<dbReference type="InterPro" id="IPR036640">
    <property type="entry name" value="ABC1_TM_sf"/>
</dbReference>
<evidence type="ECO:0000256" key="7">
    <source>
        <dbReference type="ARBA" id="ARBA00022989"/>
    </source>
</evidence>
<dbReference type="Pfam" id="PF00664">
    <property type="entry name" value="ABC_membrane"/>
    <property type="match status" value="2"/>
</dbReference>
<dbReference type="InterPro" id="IPR050173">
    <property type="entry name" value="ABC_transporter_C-like"/>
</dbReference>
<evidence type="ECO:0000256" key="3">
    <source>
        <dbReference type="ARBA" id="ARBA00022692"/>
    </source>
</evidence>
<dbReference type="PROSITE" id="PS50929">
    <property type="entry name" value="ABC_TM1F"/>
    <property type="match status" value="2"/>
</dbReference>
<feature type="domain" description="ABC transporter" evidence="10">
    <location>
        <begin position="1088"/>
        <end position="1316"/>
    </location>
</feature>
<evidence type="ECO:0000259" key="10">
    <source>
        <dbReference type="PROSITE" id="PS50893"/>
    </source>
</evidence>
<dbReference type="Pfam" id="PF00005">
    <property type="entry name" value="ABC_tran"/>
    <property type="match status" value="1"/>
</dbReference>
<keyword evidence="8 9" id="KW-0472">Membrane</keyword>
<evidence type="ECO:0000256" key="2">
    <source>
        <dbReference type="ARBA" id="ARBA00022448"/>
    </source>
</evidence>
<dbReference type="FunFam" id="3.40.50.300:FF:000630">
    <property type="entry name" value="ATP-binding cassette (ABC) transporter, putative"/>
    <property type="match status" value="1"/>
</dbReference>
<feature type="domain" description="ABC transmembrane type-1" evidence="11">
    <location>
        <begin position="759"/>
        <end position="1052"/>
    </location>
</feature>
<dbReference type="CDD" id="cd18604">
    <property type="entry name" value="ABC_6TM_VMR1_D2_like"/>
    <property type="match status" value="1"/>
</dbReference>
<dbReference type="CDD" id="cd03244">
    <property type="entry name" value="ABCC_MRP_domain2"/>
    <property type="match status" value="1"/>
</dbReference>
<dbReference type="EMBL" id="LK023323">
    <property type="protein sequence ID" value="CDS07104.1"/>
    <property type="molecule type" value="Genomic_DNA"/>
</dbReference>
<evidence type="ECO:0000259" key="11">
    <source>
        <dbReference type="PROSITE" id="PS50929"/>
    </source>
</evidence>
<dbReference type="PANTHER" id="PTHR24223">
    <property type="entry name" value="ATP-BINDING CASSETTE SUB-FAMILY C"/>
    <property type="match status" value="1"/>
</dbReference>
<evidence type="ECO:0000256" key="5">
    <source>
        <dbReference type="ARBA" id="ARBA00022741"/>
    </source>
</evidence>
<dbReference type="PANTHER" id="PTHR24223:SF353">
    <property type="entry name" value="ABC TRANSPORTER ATP-BINDING PROTEIN_PERMEASE VMR1-RELATED"/>
    <property type="match status" value="1"/>
</dbReference>
<dbReference type="OrthoDB" id="6500128at2759"/>
<keyword evidence="7 9" id="KW-1133">Transmembrane helix</keyword>
<feature type="transmembrane region" description="Helical" evidence="9">
    <location>
        <begin position="911"/>
        <end position="930"/>
    </location>
</feature>
<dbReference type="FunFam" id="1.20.1560.10:FF:000013">
    <property type="entry name" value="ABC transporter C family member 2"/>
    <property type="match status" value="1"/>
</dbReference>
<proteinExistence type="predicted"/>
<dbReference type="SMART" id="SM00382">
    <property type="entry name" value="AAA"/>
    <property type="match status" value="2"/>
</dbReference>
<dbReference type="InterPro" id="IPR011527">
    <property type="entry name" value="ABC1_TM_dom"/>
</dbReference>
<keyword evidence="6" id="KW-0067">ATP-binding</keyword>
<dbReference type="GO" id="GO:0140359">
    <property type="term" value="F:ABC-type transporter activity"/>
    <property type="evidence" value="ECO:0007669"/>
    <property type="project" value="InterPro"/>
</dbReference>
<dbReference type="GO" id="GO:0005524">
    <property type="term" value="F:ATP binding"/>
    <property type="evidence" value="ECO:0007669"/>
    <property type="project" value="UniProtKB-KW"/>
</dbReference>
<protein>
    <recommendedName>
        <fullName evidence="13">P-loop containing nucleoside triphosphate hydrolase protein</fullName>
    </recommendedName>
</protein>
<dbReference type="InterPro" id="IPR003439">
    <property type="entry name" value="ABC_transporter-like_ATP-bd"/>
</dbReference>
<dbReference type="SUPFAM" id="SSF90123">
    <property type="entry name" value="ABC transporter transmembrane region"/>
    <property type="match status" value="2"/>
</dbReference>
<evidence type="ECO:0008006" key="13">
    <source>
        <dbReference type="Google" id="ProtNLM"/>
    </source>
</evidence>
<dbReference type="GO" id="GO:0016887">
    <property type="term" value="F:ATP hydrolysis activity"/>
    <property type="evidence" value="ECO:0007669"/>
    <property type="project" value="InterPro"/>
</dbReference>
<dbReference type="InterPro" id="IPR027417">
    <property type="entry name" value="P-loop_NTPase"/>
</dbReference>
<dbReference type="Gene3D" id="3.40.50.300">
    <property type="entry name" value="P-loop containing nucleotide triphosphate hydrolases"/>
    <property type="match status" value="2"/>
</dbReference>
<dbReference type="GO" id="GO:0000329">
    <property type="term" value="C:fungal-type vacuole membrane"/>
    <property type="evidence" value="ECO:0007669"/>
    <property type="project" value="TreeGrafter"/>
</dbReference>
<evidence type="ECO:0000313" key="12">
    <source>
        <dbReference type="EMBL" id="CDS07104.1"/>
    </source>
</evidence>
<dbReference type="InterPro" id="IPR003593">
    <property type="entry name" value="AAA+_ATPase"/>
</dbReference>
<feature type="domain" description="ABC transporter" evidence="10">
    <location>
        <begin position="488"/>
        <end position="695"/>
    </location>
</feature>
<keyword evidence="2" id="KW-0813">Transport</keyword>
<feature type="transmembrane region" description="Helical" evidence="9">
    <location>
        <begin position="757"/>
        <end position="779"/>
    </location>
</feature>
<evidence type="ECO:0000256" key="8">
    <source>
        <dbReference type="ARBA" id="ARBA00023136"/>
    </source>
</evidence>
<dbReference type="Gene3D" id="1.20.1560.10">
    <property type="entry name" value="ABC transporter type 1, transmembrane domain"/>
    <property type="match status" value="2"/>
</dbReference>
<dbReference type="SUPFAM" id="SSF52540">
    <property type="entry name" value="P-loop containing nucleoside triphosphate hydrolases"/>
    <property type="match status" value="2"/>
</dbReference>